<proteinExistence type="predicted"/>
<sequence>MSRSRDSPLFSVLWQDPDIRERLFYFLSKADISSVRLVNIACSGAVTRRLFKRTQVTFRPISFTKASRIRALCRIGKYIEHLTFSFPHSSATFLPPVIHPQTGQEISFIYTPHTSTLACVSRPKYTSAELADILLQQYPPLFHAATNVSTFVTALGLLVNLRHITISCPGQEPQERYRRSVVDYALISLRIALEKAPLKKLHKMSLSRMHAAAFVYLRHLPGFGSSPAAARRWQQIKTLHITVDSWDFSRSPSGMDHLRMLQDYLRSFSTTLEKLSFSWTGDFKGPCPLYLSADPQFLASSSSLSSSLEGKRLSKEVTSPMSPLPPLPASDTNGLLKMPKLRYMEIRNTIMSSAQIRSIIDYHKKTVRDFDFGSVILSNKDSWEEAIQPLRCSSDSNNSYWSERSILAMGEPINMFGGIMRDDKRYAPSAAVQAAAQQLLRDTLDNPKSCNYQNNDVKNVFTARLAKKKTVAQPKTHKRRERESQKRGKEASSRPICAPASPALSTRSKEKKFSGTDSLFSEMVDVSKPRPLRLPGSSKSSRMPISPPRTPEDHSVTPATLGAISPQQRTTPPHTPPTSPKAALKAALRSPPRLRSPLSRTTSSTPPFPSTPPQTPLTPHLDVSPVQRNLAQEEAHRRLAQDPALRTATLQRAREAVLQNMARSYNNHHEQNPEMSSRHGEVSSDCYCTHGYTTGTAVRRELFEEIRATVSVVSDGGLVESQTALVPLILLQ</sequence>
<keyword evidence="3" id="KW-1185">Reference proteome</keyword>
<evidence type="ECO:0000313" key="3">
    <source>
        <dbReference type="Proteomes" id="UP000033483"/>
    </source>
</evidence>
<feature type="compositionally biased region" description="Pro residues" evidence="1">
    <location>
        <begin position="606"/>
        <end position="616"/>
    </location>
</feature>
<accession>A0A0F4ZCH6</accession>
<reference evidence="2 3" key="1">
    <citation type="submission" date="2015-03" db="EMBL/GenBank/DDBJ databases">
        <authorList>
            <person name="Radwan O."/>
            <person name="Al-Naeli F.A."/>
            <person name="Rendon G.A."/>
            <person name="Fields C."/>
        </authorList>
    </citation>
    <scope>NUCLEOTIDE SEQUENCE [LARGE SCALE GENOMIC DNA]</scope>
    <source>
        <strain evidence="2">CR-DP1</strain>
    </source>
</reference>
<dbReference type="Proteomes" id="UP000033483">
    <property type="component" value="Unassembled WGS sequence"/>
</dbReference>
<feature type="compositionally biased region" description="Basic and acidic residues" evidence="1">
    <location>
        <begin position="481"/>
        <end position="492"/>
    </location>
</feature>
<comment type="caution">
    <text evidence="2">The sequence shown here is derived from an EMBL/GenBank/DDBJ whole genome shotgun (WGS) entry which is preliminary data.</text>
</comment>
<feature type="compositionally biased region" description="Low complexity" evidence="1">
    <location>
        <begin position="588"/>
        <end position="605"/>
    </location>
</feature>
<name>A0A0F4ZCH6_9PEZI</name>
<organism evidence="2 3">
    <name type="scientific">Thielaviopsis punctulata</name>
    <dbReference type="NCBI Taxonomy" id="72032"/>
    <lineage>
        <taxon>Eukaryota</taxon>
        <taxon>Fungi</taxon>
        <taxon>Dikarya</taxon>
        <taxon>Ascomycota</taxon>
        <taxon>Pezizomycotina</taxon>
        <taxon>Sordariomycetes</taxon>
        <taxon>Hypocreomycetidae</taxon>
        <taxon>Microascales</taxon>
        <taxon>Ceratocystidaceae</taxon>
        <taxon>Thielaviopsis</taxon>
    </lineage>
</organism>
<dbReference type="AlphaFoldDB" id="A0A0F4ZCH6"/>
<feature type="region of interest" description="Disordered" evidence="1">
    <location>
        <begin position="468"/>
        <end position="622"/>
    </location>
</feature>
<dbReference type="EMBL" id="LAEV01001374">
    <property type="protein sequence ID" value="KKA28254.1"/>
    <property type="molecule type" value="Genomic_DNA"/>
</dbReference>
<dbReference type="OrthoDB" id="5327538at2759"/>
<evidence type="ECO:0000313" key="2">
    <source>
        <dbReference type="EMBL" id="KKA28254.1"/>
    </source>
</evidence>
<evidence type="ECO:0000256" key="1">
    <source>
        <dbReference type="SAM" id="MobiDB-lite"/>
    </source>
</evidence>
<protein>
    <submittedName>
        <fullName evidence="2">Uncharacterized protein</fullName>
    </submittedName>
</protein>
<feature type="compositionally biased region" description="Basic residues" evidence="1">
    <location>
        <begin position="468"/>
        <end position="480"/>
    </location>
</feature>
<gene>
    <name evidence="2" type="ORF">TD95_004961</name>
</gene>